<dbReference type="RefSeq" id="WP_073082891.1">
    <property type="nucleotide sequence ID" value="NZ_FQWS01000001.1"/>
</dbReference>
<dbReference type="InterPro" id="IPR055151">
    <property type="entry name" value="GH113"/>
</dbReference>
<dbReference type="SUPFAM" id="SSF51445">
    <property type="entry name" value="(Trans)glycosidases"/>
    <property type="match status" value="1"/>
</dbReference>
<organism evidence="1 2">
    <name type="scientific">Winogradskyella jejuensis</name>
    <dbReference type="NCBI Taxonomy" id="1089305"/>
    <lineage>
        <taxon>Bacteria</taxon>
        <taxon>Pseudomonadati</taxon>
        <taxon>Bacteroidota</taxon>
        <taxon>Flavobacteriia</taxon>
        <taxon>Flavobacteriales</taxon>
        <taxon>Flavobacteriaceae</taxon>
        <taxon>Winogradskyella</taxon>
    </lineage>
</organism>
<dbReference type="InterPro" id="IPR017853">
    <property type="entry name" value="GH"/>
</dbReference>
<evidence type="ECO:0008006" key="3">
    <source>
        <dbReference type="Google" id="ProtNLM"/>
    </source>
</evidence>
<name>A0A1M5LJM0_9FLAO</name>
<gene>
    <name evidence="1" type="ORF">SAMN05444148_0623</name>
</gene>
<evidence type="ECO:0000313" key="1">
    <source>
        <dbReference type="EMBL" id="SHG64553.1"/>
    </source>
</evidence>
<keyword evidence="2" id="KW-1185">Reference proteome</keyword>
<accession>A0A1M5LJM0</accession>
<dbReference type="CDD" id="cd19608">
    <property type="entry name" value="GH113_mannanase-like"/>
    <property type="match status" value="1"/>
</dbReference>
<sequence>MNRAKLLICFIYSVLLTSCSSQTEKVNGASFVAYGIPVDETHTKPLVTKINANFAAVMPFGFIRGLNNPEIIHNTERQWFGETRAGAKQYSEELRKQNIKIMVKPQIWIRRGEFTGFLNMETEEDWKALEDSYSSFILEYADLAKEINAEILCIGTELENFIAKRPKYWTNLIDEIKKKYKGKLTYAANWDEYRRTPFWDKLDFIGIDAYFPVSDEQTPTFEKSMEGWKKHKPVIKSFSDKYQKPVLFTEYGYRSVDYSGKEPWKFDRSMTEVNLEAQVNTTKALYETFWNEDWFAGGFIWKWFINYEKVGGKENNQFTPQNKPVEEVIKVYYSKKD</sequence>
<protein>
    <recommendedName>
        <fullName evidence="3">GTA TIM-barrel-like domain-containing protein</fullName>
    </recommendedName>
</protein>
<dbReference type="EMBL" id="FQWS01000001">
    <property type="protein sequence ID" value="SHG64553.1"/>
    <property type="molecule type" value="Genomic_DNA"/>
</dbReference>
<evidence type="ECO:0000313" key="2">
    <source>
        <dbReference type="Proteomes" id="UP000184522"/>
    </source>
</evidence>
<dbReference type="Pfam" id="PF22612">
    <property type="entry name" value="GH113"/>
    <property type="match status" value="1"/>
</dbReference>
<proteinExistence type="predicted"/>
<reference evidence="2" key="1">
    <citation type="submission" date="2016-11" db="EMBL/GenBank/DDBJ databases">
        <authorList>
            <person name="Varghese N."/>
            <person name="Submissions S."/>
        </authorList>
    </citation>
    <scope>NUCLEOTIDE SEQUENCE [LARGE SCALE GENOMIC DNA]</scope>
    <source>
        <strain evidence="2">DSM 25330</strain>
    </source>
</reference>
<dbReference type="Proteomes" id="UP000184522">
    <property type="component" value="Unassembled WGS sequence"/>
</dbReference>
<dbReference type="PROSITE" id="PS51257">
    <property type="entry name" value="PROKAR_LIPOPROTEIN"/>
    <property type="match status" value="1"/>
</dbReference>
<dbReference type="Gene3D" id="3.20.20.80">
    <property type="entry name" value="Glycosidases"/>
    <property type="match status" value="1"/>
</dbReference>
<dbReference type="STRING" id="1089305.SAMN05444148_0623"/>
<dbReference type="OrthoDB" id="9773531at2"/>
<dbReference type="AlphaFoldDB" id="A0A1M5LJM0"/>